<dbReference type="Pfam" id="PF12704">
    <property type="entry name" value="MacB_PCD"/>
    <property type="match status" value="2"/>
</dbReference>
<keyword evidence="2" id="KW-1003">Cell membrane</keyword>
<feature type="transmembrane region" description="Helical" evidence="7">
    <location>
        <begin position="744"/>
        <end position="762"/>
    </location>
</feature>
<evidence type="ECO:0000313" key="10">
    <source>
        <dbReference type="EMBL" id="TMP28329.1"/>
    </source>
</evidence>
<feature type="domain" description="ABC3 transporter permease C-terminal" evidence="8">
    <location>
        <begin position="692"/>
        <end position="800"/>
    </location>
</feature>
<evidence type="ECO:0000259" key="8">
    <source>
        <dbReference type="Pfam" id="PF02687"/>
    </source>
</evidence>
<evidence type="ECO:0000256" key="2">
    <source>
        <dbReference type="ARBA" id="ARBA00022475"/>
    </source>
</evidence>
<dbReference type="PANTHER" id="PTHR30572">
    <property type="entry name" value="MEMBRANE COMPONENT OF TRANSPORTER-RELATED"/>
    <property type="match status" value="1"/>
</dbReference>
<evidence type="ECO:0000256" key="4">
    <source>
        <dbReference type="ARBA" id="ARBA00022989"/>
    </source>
</evidence>
<dbReference type="PANTHER" id="PTHR30572:SF4">
    <property type="entry name" value="ABC TRANSPORTER PERMEASE YTRF"/>
    <property type="match status" value="1"/>
</dbReference>
<accession>A0A5S3WML9</accession>
<comment type="caution">
    <text evidence="10">The sequence shown here is derived from an EMBL/GenBank/DDBJ whole genome shotgun (WGS) entry which is preliminary data.</text>
</comment>
<comment type="subcellular location">
    <subcellularLocation>
        <location evidence="1">Cell membrane</location>
        <topology evidence="1">Multi-pass membrane protein</topology>
    </subcellularLocation>
</comment>
<evidence type="ECO:0000259" key="9">
    <source>
        <dbReference type="Pfam" id="PF12704"/>
    </source>
</evidence>
<dbReference type="EMBL" id="PNCI01000026">
    <property type="protein sequence ID" value="TMP28329.1"/>
    <property type="molecule type" value="Genomic_DNA"/>
</dbReference>
<feature type="transmembrane region" description="Helical" evidence="7">
    <location>
        <begin position="774"/>
        <end position="795"/>
    </location>
</feature>
<dbReference type="InterPro" id="IPR050250">
    <property type="entry name" value="Macrolide_Exporter_MacB"/>
</dbReference>
<sequence>MLFKKNLRNALNNLLRAPGYFITIVLTLGITLGALSSIFNLNYLLSFEPLPYPDQSRLVISNWRHTDDGKLKFANAQNYPGLREMANSAELFEQHTFIKYGEEILQNDPSKSKLKAAYTGPEFMQLLAAEYALGRGFQDTERKDSHNPVAVISYDFWQDFYAGSQDVLGQTLEIQGTKFSVIGVTSPQFVEPQLMSVDNKTQVWMPWDFNPVSEKDDTDWGLFFIDIFMVAKLQADQSPKQAELVLSNAINTKFRAENAGVAYFESRNIDVTLEKFETVILGDTRSQTLLMLAGMIILLLIAAVNVTNLVLARAANNHRKFSIQAALGANKRHIFSAILAEIGLVMTAAAVFSVVITLIANNLLVSFAQNHIPRVAELHLNVATVVFSFAVAWLLAFAFATITTQQIKYRALAGAIQTSGKGSGLQISRSLRTTLMASQVALSALLVTCNAYVLSKALDNIQRPLGFESEQVAYVSMELGGVDLQTREQWMSLVQDLKDKIATHPSVAEVSIGSNAPMARTKNMEWTIAVTTEQGGGDRISPGVALIDEQYVPLIGLPMHQGRNFTAEDVANRQKVAIINRTMAEQIDPSGNVLDRPVYLPRQKDPYIIVGIVEDMQVPAQENSPRFYIPSISAASFMVKYKPNNRVSILEYNQLAEQVHSQVYLYDAYDMTSIHDQKLALDRIFAWISASLGVLSILLAAIGLYGMFSYSVTLRKFELGVRMAIGAAPNRIISLLLKDAMTPLLSGIVIALLGLVGIYYYLSNHSTYFVELDIVSVLLSLLVIVGTSVLSAIYASSPLIRNRVIYSLRGSD</sequence>
<keyword evidence="5 7" id="KW-0472">Membrane</keyword>
<feature type="transmembrane region" description="Helical" evidence="7">
    <location>
        <begin position="684"/>
        <end position="707"/>
    </location>
</feature>
<evidence type="ECO:0008006" key="12">
    <source>
        <dbReference type="Google" id="ProtNLM"/>
    </source>
</evidence>
<feature type="transmembrane region" description="Helical" evidence="7">
    <location>
        <begin position="20"/>
        <end position="45"/>
    </location>
</feature>
<evidence type="ECO:0000256" key="3">
    <source>
        <dbReference type="ARBA" id="ARBA00022692"/>
    </source>
</evidence>
<evidence type="ECO:0000256" key="5">
    <source>
        <dbReference type="ARBA" id="ARBA00023136"/>
    </source>
</evidence>
<feature type="transmembrane region" description="Helical" evidence="7">
    <location>
        <begin position="380"/>
        <end position="402"/>
    </location>
</feature>
<feature type="transmembrane region" description="Helical" evidence="7">
    <location>
        <begin position="333"/>
        <end position="360"/>
    </location>
</feature>
<feature type="domain" description="MacB-like periplasmic core" evidence="9">
    <location>
        <begin position="521"/>
        <end position="645"/>
    </location>
</feature>
<feature type="domain" description="ABC3 transporter permease C-terminal" evidence="8">
    <location>
        <begin position="295"/>
        <end position="407"/>
    </location>
</feature>
<evidence type="ECO:0000256" key="1">
    <source>
        <dbReference type="ARBA" id="ARBA00004651"/>
    </source>
</evidence>
<feature type="transmembrane region" description="Helical" evidence="7">
    <location>
        <begin position="289"/>
        <end position="312"/>
    </location>
</feature>
<reference evidence="11" key="2">
    <citation type="submission" date="2019-06" db="EMBL/GenBank/DDBJ databases">
        <title>Co-occurence of chitin degradation, pigmentation and bioactivity in marine Pseudoalteromonas.</title>
        <authorList>
            <person name="Sonnenschein E.C."/>
            <person name="Bech P.K."/>
        </authorList>
    </citation>
    <scope>NUCLEOTIDE SEQUENCE [LARGE SCALE GENOMIC DNA]</scope>
    <source>
        <strain evidence="11">S2676</strain>
    </source>
</reference>
<organism evidence="10 11">
    <name type="scientific">Pseudoalteromonas rubra</name>
    <dbReference type="NCBI Taxonomy" id="43658"/>
    <lineage>
        <taxon>Bacteria</taxon>
        <taxon>Pseudomonadati</taxon>
        <taxon>Pseudomonadota</taxon>
        <taxon>Gammaproteobacteria</taxon>
        <taxon>Alteromonadales</taxon>
        <taxon>Pseudoalteromonadaceae</taxon>
        <taxon>Pseudoalteromonas</taxon>
    </lineage>
</organism>
<dbReference type="Proteomes" id="UP000310249">
    <property type="component" value="Unassembled WGS sequence"/>
</dbReference>
<dbReference type="Pfam" id="PF02687">
    <property type="entry name" value="FtsX"/>
    <property type="match status" value="2"/>
</dbReference>
<comment type="similarity">
    <text evidence="6">Belongs to the ABC-4 integral membrane protein family.</text>
</comment>
<name>A0A5S3WML9_9GAMM</name>
<dbReference type="RefSeq" id="WP_138553214.1">
    <property type="nucleotide sequence ID" value="NZ_PNCH01000066.1"/>
</dbReference>
<keyword evidence="4 7" id="KW-1133">Transmembrane helix</keyword>
<evidence type="ECO:0000256" key="6">
    <source>
        <dbReference type="ARBA" id="ARBA00038076"/>
    </source>
</evidence>
<dbReference type="InterPro" id="IPR025857">
    <property type="entry name" value="MacB_PCD"/>
</dbReference>
<keyword evidence="3 7" id="KW-0812">Transmembrane</keyword>
<reference evidence="10 11" key="1">
    <citation type="submission" date="2018-01" db="EMBL/GenBank/DDBJ databases">
        <authorList>
            <person name="Paulsen S."/>
            <person name="Gram L.K."/>
        </authorList>
    </citation>
    <scope>NUCLEOTIDE SEQUENCE [LARGE SCALE GENOMIC DNA]</scope>
    <source>
        <strain evidence="10 11">S2676</strain>
    </source>
</reference>
<dbReference type="GO" id="GO:0022857">
    <property type="term" value="F:transmembrane transporter activity"/>
    <property type="evidence" value="ECO:0007669"/>
    <property type="project" value="TreeGrafter"/>
</dbReference>
<proteinExistence type="inferred from homology"/>
<dbReference type="AlphaFoldDB" id="A0A5S3WML9"/>
<feature type="domain" description="MacB-like periplasmic core" evidence="9">
    <location>
        <begin position="26"/>
        <end position="243"/>
    </location>
</feature>
<gene>
    <name evidence="10" type="ORF">CWB99_12100</name>
</gene>
<dbReference type="OrthoDB" id="5749226at2"/>
<dbReference type="GO" id="GO:0005886">
    <property type="term" value="C:plasma membrane"/>
    <property type="evidence" value="ECO:0007669"/>
    <property type="project" value="UniProtKB-SubCell"/>
</dbReference>
<protein>
    <recommendedName>
        <fullName evidence="12">ABC transporter permease</fullName>
    </recommendedName>
</protein>
<evidence type="ECO:0000313" key="11">
    <source>
        <dbReference type="Proteomes" id="UP000310249"/>
    </source>
</evidence>
<evidence type="ECO:0000256" key="7">
    <source>
        <dbReference type="SAM" id="Phobius"/>
    </source>
</evidence>
<dbReference type="InterPro" id="IPR003838">
    <property type="entry name" value="ABC3_permease_C"/>
</dbReference>